<comment type="caution">
    <text evidence="2">The sequence shown here is derived from an EMBL/GenBank/DDBJ whole genome shotgun (WGS) entry which is preliminary data.</text>
</comment>
<feature type="non-terminal residue" evidence="2">
    <location>
        <position position="81"/>
    </location>
</feature>
<reference evidence="2 3" key="1">
    <citation type="submission" date="2024-05" db="EMBL/GenBank/DDBJ databases">
        <title>Genome sequencing and assembly of Indian major carp, Cirrhinus mrigala (Hamilton, 1822).</title>
        <authorList>
            <person name="Mohindra V."/>
            <person name="Chowdhury L.M."/>
            <person name="Lal K."/>
            <person name="Jena J.K."/>
        </authorList>
    </citation>
    <scope>NUCLEOTIDE SEQUENCE [LARGE SCALE GENOMIC DNA]</scope>
    <source>
        <strain evidence="2">CM1030</strain>
        <tissue evidence="2">Blood</tissue>
    </source>
</reference>
<feature type="non-terminal residue" evidence="2">
    <location>
        <position position="1"/>
    </location>
</feature>
<sequence length="81" mass="8929">HLGTEVDHPGVGGARPRERAREGALEEGVMLHPRQAPPSLQRNAHNHPSSDHQHLTAIISSIKHHIKAHTNLQSLSKLDYS</sequence>
<dbReference type="Proteomes" id="UP001529510">
    <property type="component" value="Unassembled WGS sequence"/>
</dbReference>
<feature type="compositionally biased region" description="Polar residues" evidence="1">
    <location>
        <begin position="38"/>
        <end position="47"/>
    </location>
</feature>
<proteinExistence type="predicted"/>
<evidence type="ECO:0000256" key="1">
    <source>
        <dbReference type="SAM" id="MobiDB-lite"/>
    </source>
</evidence>
<gene>
    <name evidence="2" type="ORF">M9458_033170</name>
</gene>
<feature type="region of interest" description="Disordered" evidence="1">
    <location>
        <begin position="1"/>
        <end position="53"/>
    </location>
</feature>
<organism evidence="2 3">
    <name type="scientific">Cirrhinus mrigala</name>
    <name type="common">Mrigala</name>
    <dbReference type="NCBI Taxonomy" id="683832"/>
    <lineage>
        <taxon>Eukaryota</taxon>
        <taxon>Metazoa</taxon>
        <taxon>Chordata</taxon>
        <taxon>Craniata</taxon>
        <taxon>Vertebrata</taxon>
        <taxon>Euteleostomi</taxon>
        <taxon>Actinopterygii</taxon>
        <taxon>Neopterygii</taxon>
        <taxon>Teleostei</taxon>
        <taxon>Ostariophysi</taxon>
        <taxon>Cypriniformes</taxon>
        <taxon>Cyprinidae</taxon>
        <taxon>Labeoninae</taxon>
        <taxon>Labeonini</taxon>
        <taxon>Cirrhinus</taxon>
    </lineage>
</organism>
<dbReference type="EMBL" id="JAMKFB020000016">
    <property type="protein sequence ID" value="KAL0172859.1"/>
    <property type="molecule type" value="Genomic_DNA"/>
</dbReference>
<dbReference type="AlphaFoldDB" id="A0ABD0PFK7"/>
<evidence type="ECO:0000313" key="3">
    <source>
        <dbReference type="Proteomes" id="UP001529510"/>
    </source>
</evidence>
<name>A0ABD0PFK7_CIRMR</name>
<keyword evidence="3" id="KW-1185">Reference proteome</keyword>
<protein>
    <submittedName>
        <fullName evidence="2">Uncharacterized protein</fullName>
    </submittedName>
</protein>
<feature type="compositionally biased region" description="Basic and acidic residues" evidence="1">
    <location>
        <begin position="15"/>
        <end position="24"/>
    </location>
</feature>
<accession>A0ABD0PFK7</accession>
<evidence type="ECO:0000313" key="2">
    <source>
        <dbReference type="EMBL" id="KAL0172859.1"/>
    </source>
</evidence>